<evidence type="ECO:0000313" key="2">
    <source>
        <dbReference type="Proteomes" id="UP001283361"/>
    </source>
</evidence>
<evidence type="ECO:0000313" key="1">
    <source>
        <dbReference type="EMBL" id="KAK3800164.1"/>
    </source>
</evidence>
<comment type="caution">
    <text evidence="1">The sequence shown here is derived from an EMBL/GenBank/DDBJ whole genome shotgun (WGS) entry which is preliminary data.</text>
</comment>
<organism evidence="1 2">
    <name type="scientific">Elysia crispata</name>
    <name type="common">lettuce slug</name>
    <dbReference type="NCBI Taxonomy" id="231223"/>
    <lineage>
        <taxon>Eukaryota</taxon>
        <taxon>Metazoa</taxon>
        <taxon>Spiralia</taxon>
        <taxon>Lophotrochozoa</taxon>
        <taxon>Mollusca</taxon>
        <taxon>Gastropoda</taxon>
        <taxon>Heterobranchia</taxon>
        <taxon>Euthyneura</taxon>
        <taxon>Panpulmonata</taxon>
        <taxon>Sacoglossa</taxon>
        <taxon>Placobranchoidea</taxon>
        <taxon>Plakobranchidae</taxon>
        <taxon>Elysia</taxon>
    </lineage>
</organism>
<reference evidence="1" key="1">
    <citation type="journal article" date="2023" name="G3 (Bethesda)">
        <title>A reference genome for the long-term kleptoplast-retaining sea slug Elysia crispata morphotype clarki.</title>
        <authorList>
            <person name="Eastman K.E."/>
            <person name="Pendleton A.L."/>
            <person name="Shaikh M.A."/>
            <person name="Suttiyut T."/>
            <person name="Ogas R."/>
            <person name="Tomko P."/>
            <person name="Gavelis G."/>
            <person name="Widhalm J.R."/>
            <person name="Wisecaver J.H."/>
        </authorList>
    </citation>
    <scope>NUCLEOTIDE SEQUENCE</scope>
    <source>
        <strain evidence="1">ECLA1</strain>
    </source>
</reference>
<sequence length="101" mass="11639">MTLLFEVFIFPLPDAGLRKGKQKTGVGGPVASDIAPNSSVWPSCPRSKLRRWGKIGFCFEPLRGLGTIQHQRNPKIRRDNRIELRFNWFTELNRREAEVCK</sequence>
<accession>A0AAE1B683</accession>
<name>A0AAE1B683_9GAST</name>
<gene>
    <name evidence="1" type="ORF">RRG08_012636</name>
</gene>
<dbReference type="EMBL" id="JAWDGP010000495">
    <property type="protein sequence ID" value="KAK3800164.1"/>
    <property type="molecule type" value="Genomic_DNA"/>
</dbReference>
<proteinExistence type="predicted"/>
<protein>
    <submittedName>
        <fullName evidence="1">Uncharacterized protein</fullName>
    </submittedName>
</protein>
<dbReference type="AlphaFoldDB" id="A0AAE1B683"/>
<dbReference type="Proteomes" id="UP001283361">
    <property type="component" value="Unassembled WGS sequence"/>
</dbReference>
<keyword evidence="2" id="KW-1185">Reference proteome</keyword>